<evidence type="ECO:0000256" key="2">
    <source>
        <dbReference type="ARBA" id="ARBA00022737"/>
    </source>
</evidence>
<dbReference type="PROSITE" id="PS50082">
    <property type="entry name" value="WD_REPEATS_2"/>
    <property type="match status" value="2"/>
</dbReference>
<name>A0A7S3CLA5_9SPIT</name>
<evidence type="ECO:0000313" key="4">
    <source>
        <dbReference type="EMBL" id="CAE0231441.1"/>
    </source>
</evidence>
<protein>
    <submittedName>
        <fullName evidence="4">Uncharacterized protein</fullName>
    </submittedName>
</protein>
<evidence type="ECO:0000256" key="1">
    <source>
        <dbReference type="ARBA" id="ARBA00022574"/>
    </source>
</evidence>
<proteinExistence type="predicted"/>
<dbReference type="InterPro" id="IPR015943">
    <property type="entry name" value="WD40/YVTN_repeat-like_dom_sf"/>
</dbReference>
<dbReference type="InterPro" id="IPR050630">
    <property type="entry name" value="WD_repeat_EMAP"/>
</dbReference>
<reference evidence="4" key="1">
    <citation type="submission" date="2021-01" db="EMBL/GenBank/DDBJ databases">
        <authorList>
            <person name="Corre E."/>
            <person name="Pelletier E."/>
            <person name="Niang G."/>
            <person name="Scheremetjew M."/>
            <person name="Finn R."/>
            <person name="Kale V."/>
            <person name="Holt S."/>
            <person name="Cochrane G."/>
            <person name="Meng A."/>
            <person name="Brown T."/>
            <person name="Cohen L."/>
        </authorList>
    </citation>
    <scope>NUCLEOTIDE SEQUENCE</scope>
    <source>
        <strain evidence="4">Ras09</strain>
    </source>
</reference>
<dbReference type="InterPro" id="IPR001680">
    <property type="entry name" value="WD40_rpt"/>
</dbReference>
<evidence type="ECO:0000256" key="3">
    <source>
        <dbReference type="PROSITE-ProRule" id="PRU00221"/>
    </source>
</evidence>
<dbReference type="PANTHER" id="PTHR13720:SF33">
    <property type="entry name" value="HELP DOMAIN-CONTAINING PROTEIN"/>
    <property type="match status" value="1"/>
</dbReference>
<dbReference type="AlphaFoldDB" id="A0A7S3CLA5"/>
<sequence length="558" mass="64015">MKEKGDKFTCLAFVKPDQLHHSVYLLIGLKSGYVWVTDTRVNQFLFNIKVLNQEEGGVQRIFSSHSRIIIEAGNNSHITCWDQSGKNGDKEYSQYNPFNLFMGRQEQLTIDGLFKSTFYDDTGNQIMALSTAGSIWYLNWVEKVTLKLKSCHNPTISICSADYKYVSPNEFAIAEEQDQYYTFNQNYQVATASSDGQIKLWNMHDLEYNQQFIVPKEQCTFIAMHQFKPFMICSYTDGFLRFFDLSTSKVLGRCQLFAPNDEKVPPRKFDVSAKDTEAVLDHVIQIKVLPSGNQLLAVTKNGQVVLIFVNSWSPLSIKIHLLVSIQTAINSFDFSYLEPYNKWLVATANGKVIVYNRKNFNSLSQEVFEEENPPQFDYMDSFNVQDYADNGFSQARRCNTLDHFYNMAQRNLVFNEVEPLHECEGLFVHNDLSLYLCFIRQCNQLFIRNFELHQVVKRIEISSTSLPKTMQLMPGGSSPFICIALQDNSIKLIDYVNEANYSSTETMHEQLTSVKVCPNGKYILSGGNRGDVYLWSVTKKILEPDAIRDAVKLDNNNL</sequence>
<feature type="repeat" description="WD" evidence="3">
    <location>
        <begin position="189"/>
        <end position="211"/>
    </location>
</feature>
<dbReference type="SUPFAM" id="SSF50978">
    <property type="entry name" value="WD40 repeat-like"/>
    <property type="match status" value="2"/>
</dbReference>
<keyword evidence="1 3" id="KW-0853">WD repeat</keyword>
<dbReference type="PANTHER" id="PTHR13720">
    <property type="entry name" value="WD-40 REPEAT PROTEIN"/>
    <property type="match status" value="1"/>
</dbReference>
<gene>
    <name evidence="4" type="ORF">SRAS04492_LOCUS3239</name>
</gene>
<accession>A0A7S3CLA5</accession>
<dbReference type="SMART" id="SM00320">
    <property type="entry name" value="WD40"/>
    <property type="match status" value="5"/>
</dbReference>
<dbReference type="InterPro" id="IPR036322">
    <property type="entry name" value="WD40_repeat_dom_sf"/>
</dbReference>
<dbReference type="EMBL" id="HBIA01006351">
    <property type="protein sequence ID" value="CAE0231441.1"/>
    <property type="molecule type" value="Transcribed_RNA"/>
</dbReference>
<dbReference type="Gene3D" id="2.130.10.10">
    <property type="entry name" value="YVTN repeat-like/Quinoprotein amine dehydrogenase"/>
    <property type="match status" value="2"/>
</dbReference>
<organism evidence="4">
    <name type="scientific">Strombidium rassoulzadegani</name>
    <dbReference type="NCBI Taxonomy" id="1082188"/>
    <lineage>
        <taxon>Eukaryota</taxon>
        <taxon>Sar</taxon>
        <taxon>Alveolata</taxon>
        <taxon>Ciliophora</taxon>
        <taxon>Intramacronucleata</taxon>
        <taxon>Spirotrichea</taxon>
        <taxon>Oligotrichia</taxon>
        <taxon>Strombidiidae</taxon>
        <taxon>Strombidium</taxon>
    </lineage>
</organism>
<keyword evidence="2" id="KW-0677">Repeat</keyword>
<feature type="repeat" description="WD" evidence="3">
    <location>
        <begin position="504"/>
        <end position="537"/>
    </location>
</feature>
<dbReference type="Pfam" id="PF00400">
    <property type="entry name" value="WD40"/>
    <property type="match status" value="1"/>
</dbReference>